<sequence length="297" mass="32416">MDQAIADMPVARKKKGKTPRPTRTITQEVKAAKLPSAERKKYIRKTDVLDSVQAKLMSDLTDDQVAELNKVQAHDVPNLVVKEGDIVGVLDDDLWLIRRVLSTSPAGGTRKSTYHLTAAAAADADGGEGSIASASDEDDDGDEEDEAGGDHATDAHRKLSAKNKKTKGDKARRQQKRGSNANTVQTVKDETLAYVVRSHFEQRVVNNKMVEVIVPEPLCFQYRRIASADVVRKHGNKYQDLTAFDTNRSRSLRDIANLRARKESQDEGFDAAAVKLELAPGEVKQGSEVVASLAAAS</sequence>
<organism evidence="2">
    <name type="scientific">Neobodo designis</name>
    <name type="common">Flagellated protozoan</name>
    <name type="synonym">Bodo designis</name>
    <dbReference type="NCBI Taxonomy" id="312471"/>
    <lineage>
        <taxon>Eukaryota</taxon>
        <taxon>Discoba</taxon>
        <taxon>Euglenozoa</taxon>
        <taxon>Kinetoplastea</taxon>
        <taxon>Metakinetoplastina</taxon>
        <taxon>Neobodonida</taxon>
        <taxon>Neobodo</taxon>
    </lineage>
</organism>
<reference evidence="2" key="1">
    <citation type="submission" date="2021-01" db="EMBL/GenBank/DDBJ databases">
        <authorList>
            <person name="Corre E."/>
            <person name="Pelletier E."/>
            <person name="Niang G."/>
            <person name="Scheremetjew M."/>
            <person name="Finn R."/>
            <person name="Kale V."/>
            <person name="Holt S."/>
            <person name="Cochrane G."/>
            <person name="Meng A."/>
            <person name="Brown T."/>
            <person name="Cohen L."/>
        </authorList>
    </citation>
    <scope>NUCLEOTIDE SEQUENCE</scope>
    <source>
        <strain evidence="2">CCAP 1951/1</strain>
    </source>
</reference>
<feature type="compositionally biased region" description="Basic and acidic residues" evidence="1">
    <location>
        <begin position="148"/>
        <end position="157"/>
    </location>
</feature>
<feature type="compositionally biased region" description="Acidic residues" evidence="1">
    <location>
        <begin position="135"/>
        <end position="147"/>
    </location>
</feature>
<feature type="region of interest" description="Disordered" evidence="1">
    <location>
        <begin position="1"/>
        <end position="22"/>
    </location>
</feature>
<feature type="compositionally biased region" description="Low complexity" evidence="1">
    <location>
        <begin position="121"/>
        <end position="134"/>
    </location>
</feature>
<proteinExistence type="predicted"/>
<feature type="compositionally biased region" description="Basic residues" evidence="1">
    <location>
        <begin position="11"/>
        <end position="20"/>
    </location>
</feature>
<accession>A0A7S1M7B0</accession>
<dbReference type="EMBL" id="HBGF01028254">
    <property type="protein sequence ID" value="CAD9123694.1"/>
    <property type="molecule type" value="Transcribed_RNA"/>
</dbReference>
<evidence type="ECO:0000256" key="1">
    <source>
        <dbReference type="SAM" id="MobiDB-lite"/>
    </source>
</evidence>
<name>A0A7S1M7B0_NEODS</name>
<protein>
    <submittedName>
        <fullName evidence="2">Uncharacterized protein</fullName>
    </submittedName>
</protein>
<dbReference type="AlphaFoldDB" id="A0A7S1M7B0"/>
<feature type="region of interest" description="Disordered" evidence="1">
    <location>
        <begin position="121"/>
        <end position="185"/>
    </location>
</feature>
<evidence type="ECO:0000313" key="2">
    <source>
        <dbReference type="EMBL" id="CAD9123694.1"/>
    </source>
</evidence>
<gene>
    <name evidence="2" type="ORF">NDES1114_LOCUS18716</name>
</gene>